<gene>
    <name evidence="1" type="ORF">LOC62_01G000130</name>
</gene>
<protein>
    <submittedName>
        <fullName evidence="1">Uncharacterized protein</fullName>
    </submittedName>
</protein>
<evidence type="ECO:0000313" key="1">
    <source>
        <dbReference type="EMBL" id="WOO76505.1"/>
    </source>
</evidence>
<dbReference type="Proteomes" id="UP000827549">
    <property type="component" value="Chromosome 1"/>
</dbReference>
<organism evidence="1 2">
    <name type="scientific">Vanrija pseudolonga</name>
    <dbReference type="NCBI Taxonomy" id="143232"/>
    <lineage>
        <taxon>Eukaryota</taxon>
        <taxon>Fungi</taxon>
        <taxon>Dikarya</taxon>
        <taxon>Basidiomycota</taxon>
        <taxon>Agaricomycotina</taxon>
        <taxon>Tremellomycetes</taxon>
        <taxon>Trichosporonales</taxon>
        <taxon>Trichosporonaceae</taxon>
        <taxon>Vanrija</taxon>
    </lineage>
</organism>
<dbReference type="AlphaFoldDB" id="A0AAF0XYY2"/>
<dbReference type="RefSeq" id="XP_062622537.1">
    <property type="nucleotide sequence ID" value="XM_062766553.1"/>
</dbReference>
<evidence type="ECO:0000313" key="2">
    <source>
        <dbReference type="Proteomes" id="UP000827549"/>
    </source>
</evidence>
<proteinExistence type="predicted"/>
<sequence length="235" mass="26105">MKTSLAETPFHIPLAAQNQMSDHFVEPILADTPVPTELTLRTDSKPTARIELRVLVDRGAILGLDRPAGTVSGQHKDLAHRLETARDELVAFKHVATSIKGKFSNPPKAAQFKAWDSQLAELINVLPEVTRWDVQVARDADLLRRTPASYIEFANYHNALVKVVRRDAYVSVFVARFEAWIKSVDHAVKALSSKTIAAKAEEALRTVLALRALVGQLWPFSGKLKVEVDTSDHEN</sequence>
<name>A0AAF0XYY2_9TREE</name>
<dbReference type="EMBL" id="CP086714">
    <property type="protein sequence ID" value="WOO76505.1"/>
    <property type="molecule type" value="Genomic_DNA"/>
</dbReference>
<reference evidence="1" key="1">
    <citation type="submission" date="2023-10" db="EMBL/GenBank/DDBJ databases">
        <authorList>
            <person name="Noh H."/>
        </authorList>
    </citation>
    <scope>NUCLEOTIDE SEQUENCE</scope>
    <source>
        <strain evidence="1">DUCC4014</strain>
    </source>
</reference>
<dbReference type="GeneID" id="87803390"/>
<keyword evidence="2" id="KW-1185">Reference proteome</keyword>
<accession>A0AAF0XYY2</accession>